<dbReference type="Pfam" id="PF21259">
    <property type="entry name" value="Rgg_C"/>
    <property type="match status" value="1"/>
</dbReference>
<dbReference type="GO" id="GO:0003677">
    <property type="term" value="F:DNA binding"/>
    <property type="evidence" value="ECO:0007669"/>
    <property type="project" value="InterPro"/>
</dbReference>
<dbReference type="EMBL" id="AP026801">
    <property type="protein sequence ID" value="BDR55610.1"/>
    <property type="molecule type" value="Genomic_DNA"/>
</dbReference>
<dbReference type="KEGG" id="xak:KIMC2_01720"/>
<evidence type="ECO:0000313" key="2">
    <source>
        <dbReference type="EMBL" id="BDR55610.1"/>
    </source>
</evidence>
<protein>
    <submittedName>
        <fullName evidence="2">Rgg/GadR/MutR family transcriptional activator</fullName>
    </submittedName>
</protein>
<evidence type="ECO:0000259" key="1">
    <source>
        <dbReference type="PROSITE" id="PS50943"/>
    </source>
</evidence>
<dbReference type="SUPFAM" id="SSF47413">
    <property type="entry name" value="lambda repressor-like DNA-binding domains"/>
    <property type="match status" value="1"/>
</dbReference>
<organism evidence="2 3">
    <name type="scientific">Xylocopilactobacillus apis</name>
    <dbReference type="NCBI Taxonomy" id="2932183"/>
    <lineage>
        <taxon>Bacteria</taxon>
        <taxon>Bacillati</taxon>
        <taxon>Bacillota</taxon>
        <taxon>Bacilli</taxon>
        <taxon>Lactobacillales</taxon>
        <taxon>Lactobacillaceae</taxon>
        <taxon>Xylocopilactobacillus</taxon>
    </lineage>
</organism>
<accession>A0AAU9D017</accession>
<dbReference type="PROSITE" id="PS50943">
    <property type="entry name" value="HTH_CROC1"/>
    <property type="match status" value="1"/>
</dbReference>
<dbReference type="InterPro" id="IPR001387">
    <property type="entry name" value="Cro/C1-type_HTH"/>
</dbReference>
<keyword evidence="3" id="KW-1185">Reference proteome</keyword>
<dbReference type="SMART" id="SM00530">
    <property type="entry name" value="HTH_XRE"/>
    <property type="match status" value="1"/>
</dbReference>
<dbReference type="CDD" id="cd00093">
    <property type="entry name" value="HTH_XRE"/>
    <property type="match status" value="1"/>
</dbReference>
<dbReference type="InterPro" id="IPR010982">
    <property type="entry name" value="Lambda_DNA-bd_dom_sf"/>
</dbReference>
<feature type="domain" description="HTH cro/C1-type" evidence="1">
    <location>
        <begin position="7"/>
        <end position="59"/>
    </location>
</feature>
<dbReference type="RefSeq" id="WP_317697082.1">
    <property type="nucleotide sequence ID" value="NZ_AP026801.1"/>
</dbReference>
<dbReference type="PANTHER" id="PTHR37038">
    <property type="entry name" value="TRANSCRIPTIONAL REGULATOR-RELATED"/>
    <property type="match status" value="1"/>
</dbReference>
<dbReference type="Proteomes" id="UP001321804">
    <property type="component" value="Chromosome"/>
</dbReference>
<dbReference type="InterPro" id="IPR053163">
    <property type="entry name" value="HTH-type_regulator_Rgg"/>
</dbReference>
<dbReference type="Pfam" id="PF01381">
    <property type="entry name" value="HTH_3"/>
    <property type="match status" value="1"/>
</dbReference>
<gene>
    <name evidence="2" type="ORF">KIMC2_01720</name>
</gene>
<dbReference type="InterPro" id="IPR010057">
    <property type="entry name" value="Transcription_activator_Rgg_C"/>
</dbReference>
<dbReference type="Gene3D" id="1.25.40.10">
    <property type="entry name" value="Tetratricopeptide repeat domain"/>
    <property type="match status" value="1"/>
</dbReference>
<reference evidence="2 3" key="1">
    <citation type="journal article" date="2023" name="Microbiol. Spectr.">
        <title>Symbiosis of Carpenter Bees with Uncharacterized Lactic Acid Bacteria Showing NAD Auxotrophy.</title>
        <authorList>
            <person name="Kawasaki S."/>
            <person name="Ozawa K."/>
            <person name="Mori T."/>
            <person name="Yamamoto A."/>
            <person name="Ito M."/>
            <person name="Ohkuma M."/>
            <person name="Sakamoto M."/>
            <person name="Matsutani M."/>
        </authorList>
    </citation>
    <scope>NUCLEOTIDE SEQUENCE [LARGE SCALE GENOMIC DNA]</scope>
    <source>
        <strain evidence="2 3">KimC2</strain>
    </source>
</reference>
<name>A0AAU9D017_9LACO</name>
<sequence length="285" mass="33377">MNHGKLLKKLRTSRGITQKQLAEGISSQAALSRMEQSGNIPSYLLLSFLDRLDIHPVEFFTLAAENQVLESQSFLNKMNETCYNKEKMNELVNEEITLYKQTGLKKHKINSMRVKAIYHKIHDLPLENSKEIAKEITKYLLKFDSWFLNDISLYSDLLFIFSNDFIKAHHKTVLNSLETLPLGGNQKHIYIVTYTNNTIVLAFERKNLTDLDFYLNSYKDFLNDNPAFLTDRIYYSIYCQLQKLMIKFNNEGYNKLISDLKIFKKYNLDDAYQNMLGFINSCLDR</sequence>
<proteinExistence type="predicted"/>
<dbReference type="InterPro" id="IPR011990">
    <property type="entry name" value="TPR-like_helical_dom_sf"/>
</dbReference>
<dbReference type="AlphaFoldDB" id="A0AAU9D017"/>
<evidence type="ECO:0000313" key="3">
    <source>
        <dbReference type="Proteomes" id="UP001321804"/>
    </source>
</evidence>